<organism evidence="1 2">
    <name type="scientific">Caerostris extrusa</name>
    <name type="common">Bark spider</name>
    <name type="synonym">Caerostris bankana</name>
    <dbReference type="NCBI Taxonomy" id="172846"/>
    <lineage>
        <taxon>Eukaryota</taxon>
        <taxon>Metazoa</taxon>
        <taxon>Ecdysozoa</taxon>
        <taxon>Arthropoda</taxon>
        <taxon>Chelicerata</taxon>
        <taxon>Arachnida</taxon>
        <taxon>Araneae</taxon>
        <taxon>Araneomorphae</taxon>
        <taxon>Entelegynae</taxon>
        <taxon>Araneoidea</taxon>
        <taxon>Araneidae</taxon>
        <taxon>Caerostris</taxon>
    </lineage>
</organism>
<sequence length="105" mass="12383">MKNRPSYVPSFGLRMQILLDLNNLVNQEILPLEREQPPWHTDKIKVIDDLDRFPRPTTLPATYLQLVYSQTSFFHTIKKYILTVPSSIIMSHQRWQLKMRCSPSA</sequence>
<gene>
    <name evidence="1" type="ORF">CEXT_718391</name>
</gene>
<proteinExistence type="predicted"/>
<protein>
    <submittedName>
        <fullName evidence="1">Uncharacterized protein</fullName>
    </submittedName>
</protein>
<comment type="caution">
    <text evidence="1">The sequence shown here is derived from an EMBL/GenBank/DDBJ whole genome shotgun (WGS) entry which is preliminary data.</text>
</comment>
<dbReference type="Proteomes" id="UP001054945">
    <property type="component" value="Unassembled WGS sequence"/>
</dbReference>
<dbReference type="AlphaFoldDB" id="A0AAV4XPM9"/>
<keyword evidence="2" id="KW-1185">Reference proteome</keyword>
<evidence type="ECO:0000313" key="1">
    <source>
        <dbReference type="EMBL" id="GIY96602.1"/>
    </source>
</evidence>
<accession>A0AAV4XPM9</accession>
<evidence type="ECO:0000313" key="2">
    <source>
        <dbReference type="Proteomes" id="UP001054945"/>
    </source>
</evidence>
<reference evidence="1 2" key="1">
    <citation type="submission" date="2021-06" db="EMBL/GenBank/DDBJ databases">
        <title>Caerostris extrusa draft genome.</title>
        <authorList>
            <person name="Kono N."/>
            <person name="Arakawa K."/>
        </authorList>
    </citation>
    <scope>NUCLEOTIDE SEQUENCE [LARGE SCALE GENOMIC DNA]</scope>
</reference>
<name>A0AAV4XPM9_CAEEX</name>
<dbReference type="EMBL" id="BPLR01018066">
    <property type="protein sequence ID" value="GIY96602.1"/>
    <property type="molecule type" value="Genomic_DNA"/>
</dbReference>